<keyword evidence="9" id="KW-1185">Reference proteome</keyword>
<feature type="transmembrane region" description="Helical" evidence="7">
    <location>
        <begin position="417"/>
        <end position="437"/>
    </location>
</feature>
<dbReference type="Gene3D" id="1.10.720.40">
    <property type="match status" value="1"/>
</dbReference>
<dbReference type="GO" id="GO:0006998">
    <property type="term" value="P:nuclear envelope organization"/>
    <property type="evidence" value="ECO:0007669"/>
    <property type="project" value="TreeGrafter"/>
</dbReference>
<keyword evidence="4 7" id="KW-0472">Membrane</keyword>
<dbReference type="PANTHER" id="PTHR13428">
    <property type="entry name" value="INNER NUCLEAR MEMBRANE PROTEIN MAN1 LEM DOMAIN CONTAINING PROTEIN"/>
    <property type="match status" value="1"/>
</dbReference>
<feature type="transmembrane region" description="Helical" evidence="7">
    <location>
        <begin position="458"/>
        <end position="484"/>
    </location>
</feature>
<feature type="compositionally biased region" description="Low complexity" evidence="6">
    <location>
        <begin position="329"/>
        <end position="340"/>
    </location>
</feature>
<dbReference type="GO" id="GO:0031490">
    <property type="term" value="F:chromatin DNA binding"/>
    <property type="evidence" value="ECO:0007669"/>
    <property type="project" value="TreeGrafter"/>
</dbReference>
<evidence type="ECO:0000256" key="7">
    <source>
        <dbReference type="SAM" id="Phobius"/>
    </source>
</evidence>
<dbReference type="PROSITE" id="PS50954">
    <property type="entry name" value="LEM"/>
    <property type="match status" value="1"/>
</dbReference>
<evidence type="ECO:0000313" key="9">
    <source>
        <dbReference type="Proteomes" id="UP000036681"/>
    </source>
</evidence>
<dbReference type="GO" id="GO:0030514">
    <property type="term" value="P:negative regulation of BMP signaling pathway"/>
    <property type="evidence" value="ECO:0007669"/>
    <property type="project" value="TreeGrafter"/>
</dbReference>
<feature type="region of interest" description="Disordered" evidence="6">
    <location>
        <begin position="18"/>
        <end position="151"/>
    </location>
</feature>
<keyword evidence="5" id="KW-0539">Nucleus</keyword>
<feature type="compositionally biased region" description="Low complexity" evidence="6">
    <location>
        <begin position="136"/>
        <end position="151"/>
    </location>
</feature>
<feature type="compositionally biased region" description="Low complexity" evidence="6">
    <location>
        <begin position="53"/>
        <end position="65"/>
    </location>
</feature>
<dbReference type="CDD" id="cd12940">
    <property type="entry name" value="LEM_LAP2_LEMD1"/>
    <property type="match status" value="1"/>
</dbReference>
<comment type="subcellular location">
    <subcellularLocation>
        <location evidence="1">Nucleus inner membrane</location>
        <topology evidence="1">Multi-pass membrane protein</topology>
    </subcellularLocation>
</comment>
<dbReference type="FunFam" id="1.10.720.40:FF:000001">
    <property type="entry name" value="LEM domain containing 2, isoform CRA_a"/>
    <property type="match status" value="1"/>
</dbReference>
<evidence type="ECO:0000256" key="4">
    <source>
        <dbReference type="ARBA" id="ARBA00023136"/>
    </source>
</evidence>
<dbReference type="AlphaFoldDB" id="A0A9J2PZ12"/>
<keyword evidence="3 7" id="KW-1133">Transmembrane helix</keyword>
<dbReference type="WBParaSite" id="ALUE_0001486601-mRNA-1">
    <property type="protein sequence ID" value="ALUE_0001486601-mRNA-1"/>
    <property type="gene ID" value="ALUE_0001486601"/>
</dbReference>
<dbReference type="PANTHER" id="PTHR13428:SF12">
    <property type="entry name" value="INNER NUCLEAR MEMBRANE PROTEIN MAN1"/>
    <property type="match status" value="1"/>
</dbReference>
<proteinExistence type="predicted"/>
<dbReference type="SUPFAM" id="SSF63451">
    <property type="entry name" value="LEM domain"/>
    <property type="match status" value="1"/>
</dbReference>
<dbReference type="InterPro" id="IPR003887">
    <property type="entry name" value="LEM_dom"/>
</dbReference>
<evidence type="ECO:0000256" key="5">
    <source>
        <dbReference type="ARBA" id="ARBA00023242"/>
    </source>
</evidence>
<dbReference type="InterPro" id="IPR052277">
    <property type="entry name" value="INM_ESCRT-Associated"/>
</dbReference>
<accession>A0A9J2PZ12</accession>
<evidence type="ECO:0000259" key="8">
    <source>
        <dbReference type="PROSITE" id="PS50954"/>
    </source>
</evidence>
<sequence length="691" mass="76473">MASPSSLSDAELRAELTALGATVGPITATTRSVYEKQLEKRRRSGPPLPTATSSPIKPNSPSKSPVRIKRKSMITSTELVTDISRRPSDRRSGRQKGTRSEPEDTSDSEEPVDGAFQNEESIPEPRILRGRATGVSQPQKKTPQSSPTKKPFVIYRGKNFHEESCYLFGSLGLSKWDPHSLCESLKSSAVAEGEVTVPRANEIYPGLSNTSAPIVVPKTTPTPTVAPSKVAQRTPTPPRFSSIKRFEPVSSYGTSSSIYTSIPTGPLTSTNHTDLTSSYFTQSRERPAFVPTREQFGTSRRIVQQEEQEYEDDEEMDDEEDGHMESSRELSSSGPSSPLHYFPPPRPRPVKRSTVFATVTKIPSRIVAAITAPFTSSPKSVGYYDRRQPYGFSGTYGGTTVRGRGGLSPRGVDVSRLILYSFTLLFIFLLMAYLATVHTQLIVNAGRIASNAAVETAIFLYAYAILPTIIIGIIVAIGMGAYFVNQRWLAAQAEEKRAVFDLIEKITDIIRDSSEQGQTYVAEPHVRDMLIPPSKRFRDSPEWRRWQQAVNFINLNESRVSTESRIINGVECAVWRWLPAKKTGWQGNAFEGQSQLNVPDHALSHCLKLRGMFPSTQTSERDGADVKSALLQKLAPIRPLHVHVEEGSKEGVVFARFASFADCKDAFTTLHGTWFNGLFLIDIILRLVISL</sequence>
<evidence type="ECO:0000256" key="6">
    <source>
        <dbReference type="SAM" id="MobiDB-lite"/>
    </source>
</evidence>
<feature type="region of interest" description="Disordered" evidence="6">
    <location>
        <begin position="283"/>
        <end position="347"/>
    </location>
</feature>
<evidence type="ECO:0000313" key="10">
    <source>
        <dbReference type="WBParaSite" id="ALUE_0001486601-mRNA-1"/>
    </source>
</evidence>
<dbReference type="InterPro" id="IPR012677">
    <property type="entry name" value="Nucleotide-bd_a/b_plait_sf"/>
</dbReference>
<feature type="region of interest" description="Disordered" evidence="6">
    <location>
        <begin position="223"/>
        <end position="243"/>
    </location>
</feature>
<organism evidence="9 10">
    <name type="scientific">Ascaris lumbricoides</name>
    <name type="common">Giant roundworm</name>
    <dbReference type="NCBI Taxonomy" id="6252"/>
    <lineage>
        <taxon>Eukaryota</taxon>
        <taxon>Metazoa</taxon>
        <taxon>Ecdysozoa</taxon>
        <taxon>Nematoda</taxon>
        <taxon>Chromadorea</taxon>
        <taxon>Rhabditida</taxon>
        <taxon>Spirurina</taxon>
        <taxon>Ascaridomorpha</taxon>
        <taxon>Ascaridoidea</taxon>
        <taxon>Ascarididae</taxon>
        <taxon>Ascaris</taxon>
    </lineage>
</organism>
<dbReference type="Pfam" id="PF03020">
    <property type="entry name" value="LEM"/>
    <property type="match status" value="1"/>
</dbReference>
<evidence type="ECO:0000256" key="2">
    <source>
        <dbReference type="ARBA" id="ARBA00022692"/>
    </source>
</evidence>
<feature type="compositionally biased region" description="Acidic residues" evidence="6">
    <location>
        <begin position="103"/>
        <end position="112"/>
    </location>
</feature>
<dbReference type="Gene3D" id="3.30.70.330">
    <property type="match status" value="1"/>
</dbReference>
<protein>
    <submittedName>
        <fullName evidence="10">LEM domain-containing protein</fullName>
    </submittedName>
</protein>
<dbReference type="InterPro" id="IPR011015">
    <property type="entry name" value="LEM/LEM-like_dom_sf"/>
</dbReference>
<feature type="compositionally biased region" description="Basic and acidic residues" evidence="6">
    <location>
        <begin position="83"/>
        <end position="102"/>
    </location>
</feature>
<name>A0A9J2PZ12_ASCLU</name>
<dbReference type="SMART" id="SM00540">
    <property type="entry name" value="LEM"/>
    <property type="match status" value="1"/>
</dbReference>
<feature type="domain" description="LEM" evidence="8">
    <location>
        <begin position="1"/>
        <end position="45"/>
    </location>
</feature>
<reference evidence="10" key="1">
    <citation type="submission" date="2023-03" db="UniProtKB">
        <authorList>
            <consortium name="WormBaseParasite"/>
        </authorList>
    </citation>
    <scope>IDENTIFICATION</scope>
</reference>
<dbReference type="InterPro" id="IPR041885">
    <property type="entry name" value="MAN1_winged_helix_dom"/>
</dbReference>
<feature type="compositionally biased region" description="Acidic residues" evidence="6">
    <location>
        <begin position="306"/>
        <end position="322"/>
    </location>
</feature>
<dbReference type="Proteomes" id="UP000036681">
    <property type="component" value="Unplaced"/>
</dbReference>
<keyword evidence="2 7" id="KW-0812">Transmembrane</keyword>
<evidence type="ECO:0000256" key="1">
    <source>
        <dbReference type="ARBA" id="ARBA00004473"/>
    </source>
</evidence>
<dbReference type="Gene3D" id="1.10.10.1180">
    <property type="entry name" value="MAN1, winged-helix domain"/>
    <property type="match status" value="1"/>
</dbReference>
<evidence type="ECO:0000256" key="3">
    <source>
        <dbReference type="ARBA" id="ARBA00022989"/>
    </source>
</evidence>
<dbReference type="GO" id="GO:0005637">
    <property type="term" value="C:nuclear inner membrane"/>
    <property type="evidence" value="ECO:0007669"/>
    <property type="project" value="UniProtKB-SubCell"/>
</dbReference>